<protein>
    <submittedName>
        <fullName evidence="1">Uncharacterized protein</fullName>
    </submittedName>
</protein>
<evidence type="ECO:0000313" key="2">
    <source>
        <dbReference type="Proteomes" id="UP001164250"/>
    </source>
</evidence>
<comment type="caution">
    <text evidence="1">The sequence shown here is derived from an EMBL/GenBank/DDBJ whole genome shotgun (WGS) entry which is preliminary data.</text>
</comment>
<evidence type="ECO:0000313" key="1">
    <source>
        <dbReference type="EMBL" id="KAJ0086502.1"/>
    </source>
</evidence>
<reference evidence="2" key="1">
    <citation type="journal article" date="2023" name="G3 (Bethesda)">
        <title>Genome assembly and association tests identify interacting loci associated with vigor, precocity, and sex in interspecific pistachio rootstocks.</title>
        <authorList>
            <person name="Palmer W."/>
            <person name="Jacygrad E."/>
            <person name="Sagayaradj S."/>
            <person name="Cavanaugh K."/>
            <person name="Han R."/>
            <person name="Bertier L."/>
            <person name="Beede B."/>
            <person name="Kafkas S."/>
            <person name="Golino D."/>
            <person name="Preece J."/>
            <person name="Michelmore R."/>
        </authorList>
    </citation>
    <scope>NUCLEOTIDE SEQUENCE [LARGE SCALE GENOMIC DNA]</scope>
</reference>
<proteinExistence type="predicted"/>
<accession>A0ACC1AIL5</accession>
<keyword evidence="2" id="KW-1185">Reference proteome</keyword>
<sequence>MSSCSTLHCYSHKRPAQAALVFLANDVTSHGTTVTGVTDSSTLCDKRQDDDIQMNKIQMGVGGNETAMIDGFNKLHDLESSLASFLQLLTTLSIALTVFQGSGMYFPEIFSLKLSSFDIAEDDEGTTSPSWKDDDIQQMGKIQMEVGGKETAKIVWGSSRKAIPTEDGFKELHDLESSFASFPIKSLQELKGCFDIGEDDEGSSSPTSVSFKTKKVEGPKNKPRGTMVAHCCIATGLMQVTVRSVYAAEDTSGAVVQHKGSFKILFSEHTLVLYRLTTFPWTIVANTCLSNLIVLLELHSAPICDTLLHEQALPLLIAISRHCPNKLAYAKMCRVQRKIEVILDMHGGIGLVSYCFLKMKDFVSAVFIDAVLKFD</sequence>
<organism evidence="1 2">
    <name type="scientific">Pistacia atlantica</name>
    <dbReference type="NCBI Taxonomy" id="434234"/>
    <lineage>
        <taxon>Eukaryota</taxon>
        <taxon>Viridiplantae</taxon>
        <taxon>Streptophyta</taxon>
        <taxon>Embryophyta</taxon>
        <taxon>Tracheophyta</taxon>
        <taxon>Spermatophyta</taxon>
        <taxon>Magnoliopsida</taxon>
        <taxon>eudicotyledons</taxon>
        <taxon>Gunneridae</taxon>
        <taxon>Pentapetalae</taxon>
        <taxon>rosids</taxon>
        <taxon>malvids</taxon>
        <taxon>Sapindales</taxon>
        <taxon>Anacardiaceae</taxon>
        <taxon>Pistacia</taxon>
    </lineage>
</organism>
<gene>
    <name evidence="1" type="ORF">Patl1_07024</name>
</gene>
<dbReference type="Proteomes" id="UP001164250">
    <property type="component" value="Chromosome 10"/>
</dbReference>
<dbReference type="EMBL" id="CM047906">
    <property type="protein sequence ID" value="KAJ0086502.1"/>
    <property type="molecule type" value="Genomic_DNA"/>
</dbReference>
<name>A0ACC1AIL5_9ROSI</name>